<evidence type="ECO:0000256" key="1">
    <source>
        <dbReference type="ARBA" id="ARBA00006484"/>
    </source>
</evidence>
<dbReference type="GO" id="GO:0016491">
    <property type="term" value="F:oxidoreductase activity"/>
    <property type="evidence" value="ECO:0007669"/>
    <property type="project" value="UniProtKB-KW"/>
</dbReference>
<dbReference type="Gene3D" id="3.40.50.720">
    <property type="entry name" value="NAD(P)-binding Rossmann-like Domain"/>
    <property type="match status" value="1"/>
</dbReference>
<dbReference type="PRINTS" id="PR00081">
    <property type="entry name" value="GDHRDH"/>
</dbReference>
<comment type="caution">
    <text evidence="3">The sequence shown here is derived from an EMBL/GenBank/DDBJ whole genome shotgun (WGS) entry which is preliminary data.</text>
</comment>
<name>A0A329QTQ7_9ACTN</name>
<dbReference type="PROSITE" id="PS00061">
    <property type="entry name" value="ADH_SHORT"/>
    <property type="match status" value="1"/>
</dbReference>
<dbReference type="Proteomes" id="UP000250462">
    <property type="component" value="Unassembled WGS sequence"/>
</dbReference>
<dbReference type="OrthoDB" id="7064009at2"/>
<evidence type="ECO:0000313" key="3">
    <source>
        <dbReference type="EMBL" id="RAW15406.1"/>
    </source>
</evidence>
<dbReference type="PRINTS" id="PR00080">
    <property type="entry name" value="SDRFAMILY"/>
</dbReference>
<evidence type="ECO:0000256" key="2">
    <source>
        <dbReference type="ARBA" id="ARBA00023002"/>
    </source>
</evidence>
<proteinExistence type="inferred from homology"/>
<keyword evidence="4" id="KW-1185">Reference proteome</keyword>
<protein>
    <submittedName>
        <fullName evidence="3">SDR family NAD(P)-dependent oxidoreductase</fullName>
    </submittedName>
</protein>
<dbReference type="CDD" id="cd05233">
    <property type="entry name" value="SDR_c"/>
    <property type="match status" value="1"/>
</dbReference>
<dbReference type="PANTHER" id="PTHR43639:SF1">
    <property type="entry name" value="SHORT-CHAIN DEHYDROGENASE_REDUCTASE FAMILY PROTEIN"/>
    <property type="match status" value="1"/>
</dbReference>
<dbReference type="PANTHER" id="PTHR43639">
    <property type="entry name" value="OXIDOREDUCTASE, SHORT-CHAIN DEHYDROGENASE/REDUCTASE FAMILY (AFU_ORTHOLOGUE AFUA_5G02870)"/>
    <property type="match status" value="1"/>
</dbReference>
<dbReference type="EMBL" id="QMIG01000006">
    <property type="protein sequence ID" value="RAW15406.1"/>
    <property type="molecule type" value="Genomic_DNA"/>
</dbReference>
<evidence type="ECO:0000313" key="4">
    <source>
        <dbReference type="Proteomes" id="UP000250462"/>
    </source>
</evidence>
<organism evidence="3 4">
    <name type="scientific">Phytoactinopolyspora halophila</name>
    <dbReference type="NCBI Taxonomy" id="1981511"/>
    <lineage>
        <taxon>Bacteria</taxon>
        <taxon>Bacillati</taxon>
        <taxon>Actinomycetota</taxon>
        <taxon>Actinomycetes</taxon>
        <taxon>Jiangellales</taxon>
        <taxon>Jiangellaceae</taxon>
        <taxon>Phytoactinopolyspora</taxon>
    </lineage>
</organism>
<keyword evidence="2" id="KW-0560">Oxidoreductase</keyword>
<comment type="similarity">
    <text evidence="1">Belongs to the short-chain dehydrogenases/reductases (SDR) family.</text>
</comment>
<reference evidence="3 4" key="1">
    <citation type="submission" date="2018-06" db="EMBL/GenBank/DDBJ databases">
        <title>Phytoactinopolyspora halophila sp. nov., a novel halophilic actinomycete isolated from a saline soil in China.</title>
        <authorList>
            <person name="Tang S.-K."/>
        </authorList>
    </citation>
    <scope>NUCLEOTIDE SEQUENCE [LARGE SCALE GENOMIC DNA]</scope>
    <source>
        <strain evidence="3 4">YIM 96934</strain>
    </source>
</reference>
<dbReference type="Pfam" id="PF13561">
    <property type="entry name" value="adh_short_C2"/>
    <property type="match status" value="1"/>
</dbReference>
<accession>A0A329QTQ7</accession>
<dbReference type="SUPFAM" id="SSF51735">
    <property type="entry name" value="NAD(P)-binding Rossmann-fold domains"/>
    <property type="match status" value="1"/>
</dbReference>
<sequence length="263" mass="27260">MEIATGRKALITGGASGFGREIARRLHESGAQVAILDINEQHVRDTAKELGPDVLGFTADVRNVVDTENAVRQCSAELGGLDTLVIAAGVFHMGPSADISETDWDRVVDVNLKGAFFTAQAALTDLRQSQRGRIVAIGSDAGRRGFPGLLPYTASKFGLVGVTEALAAEFAADAVTVNCVCPVGCPTTGMGQEVVRQKTADGTQSSDDIIRAAAQTNPLGRNATETDVTDAVLFFISDSASFLTGVSLDVDGGAHLGATPGVN</sequence>
<dbReference type="InterPro" id="IPR020904">
    <property type="entry name" value="Sc_DH/Rdtase_CS"/>
</dbReference>
<dbReference type="RefSeq" id="WP_112258009.1">
    <property type="nucleotide sequence ID" value="NZ_QMIG01000006.1"/>
</dbReference>
<gene>
    <name evidence="3" type="ORF">DPM12_09145</name>
</gene>
<dbReference type="InterPro" id="IPR036291">
    <property type="entry name" value="NAD(P)-bd_dom_sf"/>
</dbReference>
<dbReference type="AlphaFoldDB" id="A0A329QTQ7"/>
<dbReference type="FunFam" id="3.40.50.720:FF:000084">
    <property type="entry name" value="Short-chain dehydrogenase reductase"/>
    <property type="match status" value="1"/>
</dbReference>
<dbReference type="InterPro" id="IPR002347">
    <property type="entry name" value="SDR_fam"/>
</dbReference>